<dbReference type="Proteomes" id="UP000318138">
    <property type="component" value="Chromosome"/>
</dbReference>
<dbReference type="AlphaFoldDB" id="A0A859FJ45"/>
<keyword evidence="2" id="KW-1185">Reference proteome</keyword>
<accession>A0A859FJ45</accession>
<dbReference type="RefSeq" id="WP_176010453.1">
    <property type="nucleotide sequence ID" value="NZ_CP041372.2"/>
</dbReference>
<sequence>MIRNERGNMTLLTVAATGAMITLFLIVFSFANALLVKGNASSSAEQAGIAATAVIYEAVNDAIDEYDEQALMELELEIDVDPTLTIDLGETKSLRERITDRAEEDSRDRSPAEKSRAALNEVISNELRGGNDELEEIISEYVLAAIPESVQAARALIEANNGSTRDGSITFFRERQQIEVVASSRMESLIFDELIGEEERFVTDEGYGPVVPFIDYINWSPIEQQF</sequence>
<dbReference type="KEGG" id="psua:FLK61_38280"/>
<gene>
    <name evidence="1" type="ORF">FLK61_38280</name>
</gene>
<reference evidence="2" key="1">
    <citation type="submission" date="2019-07" db="EMBL/GenBank/DDBJ databases">
        <title>Bacillus alkalisoli sp. nov. isolated from saline soil.</title>
        <authorList>
            <person name="Sun J.-Q."/>
            <person name="Xu L."/>
        </authorList>
    </citation>
    <scope>NUCLEOTIDE SEQUENCE [LARGE SCALE GENOMIC DNA]</scope>
    <source>
        <strain evidence="2">M4U3P1</strain>
    </source>
</reference>
<organism evidence="1 2">
    <name type="scientific">Paenalkalicoccus suaedae</name>
    <dbReference type="NCBI Taxonomy" id="2592382"/>
    <lineage>
        <taxon>Bacteria</taxon>
        <taxon>Bacillati</taxon>
        <taxon>Bacillota</taxon>
        <taxon>Bacilli</taxon>
        <taxon>Bacillales</taxon>
        <taxon>Bacillaceae</taxon>
        <taxon>Paenalkalicoccus</taxon>
    </lineage>
</organism>
<evidence type="ECO:0000313" key="2">
    <source>
        <dbReference type="Proteomes" id="UP000318138"/>
    </source>
</evidence>
<evidence type="ECO:0000313" key="1">
    <source>
        <dbReference type="EMBL" id="QKS72476.1"/>
    </source>
</evidence>
<dbReference type="EMBL" id="CP041372">
    <property type="protein sequence ID" value="QKS72476.1"/>
    <property type="molecule type" value="Genomic_DNA"/>
</dbReference>
<proteinExistence type="predicted"/>
<name>A0A859FJ45_9BACI</name>
<protein>
    <submittedName>
        <fullName evidence="1">Flp pilus-assembly TadE/G-like family protein</fullName>
    </submittedName>
</protein>